<dbReference type="Gene3D" id="3.40.50.2000">
    <property type="entry name" value="Glycogen Phosphorylase B"/>
    <property type="match status" value="2"/>
</dbReference>
<reference evidence="2" key="1">
    <citation type="submission" date="2021-01" db="EMBL/GenBank/DDBJ databases">
        <title>Genome public.</title>
        <authorList>
            <person name="Liu C."/>
            <person name="Sun Q."/>
        </authorList>
    </citation>
    <scope>NUCLEOTIDE SEQUENCE</scope>
    <source>
        <strain evidence="2">YIM B02565</strain>
    </source>
</reference>
<evidence type="ECO:0000259" key="1">
    <source>
        <dbReference type="Pfam" id="PF13439"/>
    </source>
</evidence>
<evidence type="ECO:0000313" key="3">
    <source>
        <dbReference type="Proteomes" id="UP000623681"/>
    </source>
</evidence>
<dbReference type="RefSeq" id="WP_202766437.1">
    <property type="nucleotide sequence ID" value="NZ_JAESWA010000017.1"/>
</dbReference>
<protein>
    <submittedName>
        <fullName evidence="2">Glycosyltransferase</fullName>
    </submittedName>
</protein>
<dbReference type="EMBL" id="JAESWA010000017">
    <property type="protein sequence ID" value="MBL4931064.1"/>
    <property type="molecule type" value="Genomic_DNA"/>
</dbReference>
<comment type="caution">
    <text evidence="2">The sequence shown here is derived from an EMBL/GenBank/DDBJ whole genome shotgun (WGS) entry which is preliminary data.</text>
</comment>
<proteinExistence type="predicted"/>
<feature type="domain" description="Glycosyltransferase subfamily 4-like N-terminal" evidence="1">
    <location>
        <begin position="107"/>
        <end position="230"/>
    </location>
</feature>
<dbReference type="Pfam" id="PF13439">
    <property type="entry name" value="Glyco_transf_4"/>
    <property type="match status" value="1"/>
</dbReference>
<keyword evidence="3" id="KW-1185">Reference proteome</keyword>
<dbReference type="AlphaFoldDB" id="A0A937K3R5"/>
<dbReference type="InterPro" id="IPR028098">
    <property type="entry name" value="Glyco_trans_4-like_N"/>
</dbReference>
<name>A0A937K3R5_9CLOT</name>
<gene>
    <name evidence="2" type="ORF">JK634_04540</name>
</gene>
<dbReference type="Proteomes" id="UP000623681">
    <property type="component" value="Unassembled WGS sequence"/>
</dbReference>
<sequence length="424" mass="49483">MKILFIACYSPLINNSASIETLQYLNKLNKIEGNEIHLLTVNFPKNSIYYDEYLLSMMDSSISIHAIDGGKIFDKIMPKKSSSTASNTNSKTSRRLFLRKIKNLVAVPDMYGIWALKASRYGKKLLKENSFDVIFSMHEPPSSHLCAYLIKKEVSNIPWITYWSDPWVKDSTREKANFIRKYFEKYLEKKVVNNTDRLIFVTKENMQDYINTYNLNPDKCHVLNRGYDKEIYDKLRNQEIPRLINKNKINIVYAGEIFTKLRDVNPFIKAIKELKNENSNVYNRLNILFFGNIDDDNVKDELTSEEIVKVSGRIPYNEALKYMLNSDVLLLFGNKNSKQIPGKIYDYFGTDAWVLNIYGDDKDPIIPLVENHYKCLGVKNEKEMIKEAIVKLSRKIDEGEYPLEDMNYEWETVAKRLNKILGED</sequence>
<dbReference type="SUPFAM" id="SSF53756">
    <property type="entry name" value="UDP-Glycosyltransferase/glycogen phosphorylase"/>
    <property type="match status" value="1"/>
</dbReference>
<evidence type="ECO:0000313" key="2">
    <source>
        <dbReference type="EMBL" id="MBL4931064.1"/>
    </source>
</evidence>
<accession>A0A937K3R5</accession>
<organism evidence="2 3">
    <name type="scientific">Clostridium paridis</name>
    <dbReference type="NCBI Taxonomy" id="2803863"/>
    <lineage>
        <taxon>Bacteria</taxon>
        <taxon>Bacillati</taxon>
        <taxon>Bacillota</taxon>
        <taxon>Clostridia</taxon>
        <taxon>Eubacteriales</taxon>
        <taxon>Clostridiaceae</taxon>
        <taxon>Clostridium</taxon>
    </lineage>
</organism>